<dbReference type="EMBL" id="BBRZ01000087">
    <property type="protein sequence ID" value="GAM58424.1"/>
    <property type="molecule type" value="Genomic_DNA"/>
</dbReference>
<dbReference type="InterPro" id="IPR058163">
    <property type="entry name" value="LysR-type_TF_proteobact-type"/>
</dbReference>
<comment type="caution">
    <text evidence="3">The sequence shown here is derived from an EMBL/GenBank/DDBJ whole genome shotgun (WGS) entry which is preliminary data.</text>
</comment>
<reference evidence="3 4" key="1">
    <citation type="submission" date="2015-01" db="EMBL/GenBank/DDBJ databases">
        <title>Vibrio sp. C1 JCM 19231 whole genome shotgun sequence.</title>
        <authorList>
            <person name="Sawabe T."/>
            <person name="Meirelles P."/>
            <person name="Feng G."/>
            <person name="Sayaka M."/>
            <person name="Hattori M."/>
            <person name="Ohkuma M."/>
        </authorList>
    </citation>
    <scope>NUCLEOTIDE SEQUENCE [LARGE SCALE GENOMIC DNA]</scope>
    <source>
        <strain evidence="4">JCM 19231</strain>
    </source>
</reference>
<name>A0A0B8P689_9VIBR</name>
<feature type="domain" description="LysR substrate-binding" evidence="2">
    <location>
        <begin position="33"/>
        <end position="231"/>
    </location>
</feature>
<dbReference type="PANTHER" id="PTHR30537:SF5">
    <property type="entry name" value="HTH-TYPE TRANSCRIPTIONAL ACTIVATOR TTDR-RELATED"/>
    <property type="match status" value="1"/>
</dbReference>
<proteinExistence type="inferred from homology"/>
<organism evidence="3 4">
    <name type="scientific">Vibrio ishigakensis</name>
    <dbReference type="NCBI Taxonomy" id="1481914"/>
    <lineage>
        <taxon>Bacteria</taxon>
        <taxon>Pseudomonadati</taxon>
        <taxon>Pseudomonadota</taxon>
        <taxon>Gammaproteobacteria</taxon>
        <taxon>Vibrionales</taxon>
        <taxon>Vibrionaceae</taxon>
        <taxon>Vibrio</taxon>
    </lineage>
</organism>
<keyword evidence="4" id="KW-1185">Reference proteome</keyword>
<dbReference type="Gene3D" id="3.40.190.290">
    <property type="match status" value="1"/>
</dbReference>
<evidence type="ECO:0000313" key="4">
    <source>
        <dbReference type="Proteomes" id="UP000031671"/>
    </source>
</evidence>
<dbReference type="InterPro" id="IPR005119">
    <property type="entry name" value="LysR_subst-bd"/>
</dbReference>
<dbReference type="SUPFAM" id="SSF53850">
    <property type="entry name" value="Periplasmic binding protein-like II"/>
    <property type="match status" value="1"/>
</dbReference>
<dbReference type="PANTHER" id="PTHR30537">
    <property type="entry name" value="HTH-TYPE TRANSCRIPTIONAL REGULATOR"/>
    <property type="match status" value="1"/>
</dbReference>
<accession>A0A0B8P689</accession>
<dbReference type="GO" id="GO:0006351">
    <property type="term" value="P:DNA-templated transcription"/>
    <property type="evidence" value="ECO:0007669"/>
    <property type="project" value="TreeGrafter"/>
</dbReference>
<comment type="similarity">
    <text evidence="1">Belongs to the LysR transcriptional regulatory family.</text>
</comment>
<gene>
    <name evidence="3" type="ORF">JCM19231_2905</name>
</gene>
<dbReference type="Pfam" id="PF03466">
    <property type="entry name" value="LysR_substrate"/>
    <property type="match status" value="1"/>
</dbReference>
<sequence>MTELGEQVLPKARLIADTVYELSNEAQTMMSSPMGKLTISAPRALSQDLLAPLLAEFLNRYPNIKLDLRASNRFQNLAEDNIDFAFRLGPLVDSSLIAMKLSKVTYVLAAHKDAVSDELDHPSQLLELPCIRAHIEGYILPWQFAKAGERYEINSEPAMLCDDFIVARTMTISGYGVSLLPASLYRERKMQDLKILLPDWIEQDKSLFMVYQDRVNLPQKSKLFIEFIKEKQSWIESILCPSDIS</sequence>
<dbReference type="AlphaFoldDB" id="A0A0B8P689"/>
<protein>
    <recommendedName>
        <fullName evidence="2">LysR substrate-binding domain-containing protein</fullName>
    </recommendedName>
</protein>
<dbReference type="Proteomes" id="UP000031671">
    <property type="component" value="Unassembled WGS sequence"/>
</dbReference>
<reference evidence="3 4" key="2">
    <citation type="submission" date="2015-01" db="EMBL/GenBank/DDBJ databases">
        <authorList>
            <consortium name="NBRP consortium"/>
            <person name="Sawabe T."/>
            <person name="Meirelles P."/>
            <person name="Feng G."/>
            <person name="Sayaka M."/>
            <person name="Hattori M."/>
            <person name="Ohkuma M."/>
        </authorList>
    </citation>
    <scope>NUCLEOTIDE SEQUENCE [LARGE SCALE GENOMIC DNA]</scope>
    <source>
        <strain evidence="4">JCM 19231</strain>
    </source>
</reference>
<dbReference type="CDD" id="cd08422">
    <property type="entry name" value="PBP2_CrgA_like"/>
    <property type="match status" value="1"/>
</dbReference>
<evidence type="ECO:0000313" key="3">
    <source>
        <dbReference type="EMBL" id="GAM58424.1"/>
    </source>
</evidence>
<dbReference type="GO" id="GO:0043565">
    <property type="term" value="F:sequence-specific DNA binding"/>
    <property type="evidence" value="ECO:0007669"/>
    <property type="project" value="TreeGrafter"/>
</dbReference>
<evidence type="ECO:0000256" key="1">
    <source>
        <dbReference type="ARBA" id="ARBA00009437"/>
    </source>
</evidence>
<dbReference type="GO" id="GO:0003700">
    <property type="term" value="F:DNA-binding transcription factor activity"/>
    <property type="evidence" value="ECO:0007669"/>
    <property type="project" value="TreeGrafter"/>
</dbReference>
<evidence type="ECO:0000259" key="2">
    <source>
        <dbReference type="Pfam" id="PF03466"/>
    </source>
</evidence>